<protein>
    <recommendedName>
        <fullName evidence="3">DUF8020 domain-containing protein</fullName>
    </recommendedName>
</protein>
<keyword evidence="2" id="KW-0732">Signal</keyword>
<dbReference type="AlphaFoldDB" id="A0A6G9Y548"/>
<feature type="signal peptide" evidence="2">
    <location>
        <begin position="1"/>
        <end position="26"/>
    </location>
</feature>
<feature type="chain" id="PRO_5026215941" description="DUF8020 domain-containing protein" evidence="2">
    <location>
        <begin position="27"/>
        <end position="229"/>
    </location>
</feature>
<dbReference type="RefSeq" id="WP_167471481.1">
    <property type="nucleotide sequence ID" value="NZ_CP046172.1"/>
</dbReference>
<evidence type="ECO:0000313" key="4">
    <source>
        <dbReference type="EMBL" id="QIS08196.1"/>
    </source>
</evidence>
<dbReference type="Proteomes" id="UP000503540">
    <property type="component" value="Chromosome"/>
</dbReference>
<keyword evidence="1" id="KW-0472">Membrane</keyword>
<reference evidence="4 5" key="1">
    <citation type="journal article" date="2019" name="ACS Chem. Biol.">
        <title>Identification and Mobilization of a Cryptic Antibiotic Biosynthesis Gene Locus from a Human-Pathogenic Nocardia Isolate.</title>
        <authorList>
            <person name="Herisse M."/>
            <person name="Ishida K."/>
            <person name="Porter J.L."/>
            <person name="Howden B."/>
            <person name="Hertweck C."/>
            <person name="Stinear T.P."/>
            <person name="Pidot S.J."/>
        </authorList>
    </citation>
    <scope>NUCLEOTIDE SEQUENCE [LARGE SCALE GENOMIC DNA]</scope>
    <source>
        <strain evidence="4 5">AUSMDU00012717</strain>
    </source>
</reference>
<gene>
    <name evidence="4" type="ORF">F5544_01360</name>
</gene>
<evidence type="ECO:0000259" key="3">
    <source>
        <dbReference type="Pfam" id="PF26059"/>
    </source>
</evidence>
<accession>A0A6G9Y548</accession>
<evidence type="ECO:0000256" key="1">
    <source>
        <dbReference type="SAM" id="Phobius"/>
    </source>
</evidence>
<name>A0A6G9Y548_9NOCA</name>
<dbReference type="EMBL" id="CP046172">
    <property type="protein sequence ID" value="QIS08196.1"/>
    <property type="molecule type" value="Genomic_DNA"/>
</dbReference>
<dbReference type="InterPro" id="IPR058333">
    <property type="entry name" value="DUF8020"/>
</dbReference>
<keyword evidence="1" id="KW-0812">Transmembrane</keyword>
<evidence type="ECO:0000313" key="5">
    <source>
        <dbReference type="Proteomes" id="UP000503540"/>
    </source>
</evidence>
<feature type="domain" description="DUF8020" evidence="3">
    <location>
        <begin position="31"/>
        <end position="99"/>
    </location>
</feature>
<keyword evidence="5" id="KW-1185">Reference proteome</keyword>
<proteinExistence type="predicted"/>
<feature type="transmembrane region" description="Helical" evidence="1">
    <location>
        <begin position="199"/>
        <end position="224"/>
    </location>
</feature>
<sequence length="229" mass="22177">MKSLNFAIITVGAVAVVLNSMATATADPAPAINYSVDRAGDSAVLTTDSGTLQIADGKLDVVDNAGRIVVGLPLTYTRDDKTWPIAARIDGNRATLTPNTDPAAAVPAPGTSAQLLHPTALDPQSSGFNTALSNFSTILSIGTALGTIIGTIVGASLGCLIGGVVAGLAGTVVSFGVLSIPGFLGGCIVTGVAGAAAGAIVGTIVFGGASLLIGGILLAGALGAQAGTP</sequence>
<dbReference type="Pfam" id="PF26059">
    <property type="entry name" value="DUF8020"/>
    <property type="match status" value="1"/>
</dbReference>
<organism evidence="4 5">
    <name type="scientific">Nocardia arthritidis</name>
    <dbReference type="NCBI Taxonomy" id="228602"/>
    <lineage>
        <taxon>Bacteria</taxon>
        <taxon>Bacillati</taxon>
        <taxon>Actinomycetota</taxon>
        <taxon>Actinomycetes</taxon>
        <taxon>Mycobacteriales</taxon>
        <taxon>Nocardiaceae</taxon>
        <taxon>Nocardia</taxon>
    </lineage>
</organism>
<feature type="transmembrane region" description="Helical" evidence="1">
    <location>
        <begin position="138"/>
        <end position="165"/>
    </location>
</feature>
<evidence type="ECO:0000256" key="2">
    <source>
        <dbReference type="SAM" id="SignalP"/>
    </source>
</evidence>
<feature type="transmembrane region" description="Helical" evidence="1">
    <location>
        <begin position="172"/>
        <end position="193"/>
    </location>
</feature>
<dbReference type="KEGG" id="nah:F5544_01360"/>
<keyword evidence="1" id="KW-1133">Transmembrane helix</keyword>